<dbReference type="GO" id="GO:0140949">
    <property type="term" value="F:histone H3K9 trimethyltransferase activity"/>
    <property type="evidence" value="ECO:0007669"/>
    <property type="project" value="UniProtKB-EC"/>
</dbReference>
<dbReference type="FunFam" id="3.30.40.10:FF:000002">
    <property type="entry name" value="Histone-lysine N-methyltransferase"/>
    <property type="match status" value="1"/>
</dbReference>
<dbReference type="InterPro" id="IPR011011">
    <property type="entry name" value="Znf_FYVE_PHD"/>
</dbReference>
<dbReference type="GO" id="GO:0003700">
    <property type="term" value="F:DNA-binding transcription factor activity"/>
    <property type="evidence" value="ECO:0007669"/>
    <property type="project" value="InterPro"/>
</dbReference>
<evidence type="ECO:0000259" key="20">
    <source>
        <dbReference type="PROSITE" id="PS50280"/>
    </source>
</evidence>
<proteinExistence type="predicted"/>
<feature type="domain" description="PHD-type" evidence="19">
    <location>
        <begin position="660"/>
        <end position="721"/>
    </location>
</feature>
<keyword evidence="13" id="KW-0238">DNA-binding</keyword>
<dbReference type="InterPro" id="IPR019786">
    <property type="entry name" value="Zinc_finger_PHD-type_CS"/>
</dbReference>
<evidence type="ECO:0000259" key="21">
    <source>
        <dbReference type="PROSITE" id="PS50868"/>
    </source>
</evidence>
<evidence type="ECO:0000256" key="9">
    <source>
        <dbReference type="ARBA" id="ARBA00022833"/>
    </source>
</evidence>
<evidence type="ECO:0000256" key="2">
    <source>
        <dbReference type="ARBA" id="ARBA00012183"/>
    </source>
</evidence>
<keyword evidence="12" id="KW-0103">Bromodomain</keyword>
<dbReference type="EC" id="2.1.1.355" evidence="2"/>
<name>A0A9P0JJR5_ACAOB</name>
<feature type="region of interest" description="Disordered" evidence="18">
    <location>
        <begin position="1"/>
        <end position="68"/>
    </location>
</feature>
<dbReference type="PROSITE" id="PS51542">
    <property type="entry name" value="FYRN"/>
    <property type="match status" value="1"/>
</dbReference>
<dbReference type="GO" id="GO:0008270">
    <property type="term" value="F:zinc ion binding"/>
    <property type="evidence" value="ECO:0007669"/>
    <property type="project" value="UniProtKB-KW"/>
</dbReference>
<dbReference type="CDD" id="cd15489">
    <property type="entry name" value="PHD_SF"/>
    <property type="match status" value="1"/>
</dbReference>
<keyword evidence="10" id="KW-0156">Chromatin regulator</keyword>
<dbReference type="PROSITE" id="PS51030">
    <property type="entry name" value="NUCLEAR_REC_DBD_2"/>
    <property type="match status" value="1"/>
</dbReference>
<dbReference type="PROSITE" id="PS51543">
    <property type="entry name" value="FYRC"/>
    <property type="match status" value="1"/>
</dbReference>
<dbReference type="GO" id="GO:0045893">
    <property type="term" value="P:positive regulation of DNA-templated transcription"/>
    <property type="evidence" value="ECO:0007669"/>
    <property type="project" value="TreeGrafter"/>
</dbReference>
<dbReference type="PANTHER" id="PTHR45838:SF4">
    <property type="entry name" value="HISTONE-LYSINE N-METHYLTRANSFERASE TRITHORAX"/>
    <property type="match status" value="1"/>
</dbReference>
<evidence type="ECO:0000256" key="1">
    <source>
        <dbReference type="ARBA" id="ARBA00004123"/>
    </source>
</evidence>
<keyword evidence="4" id="KW-0808">Transferase</keyword>
<dbReference type="Gene3D" id="3.30.160.360">
    <property type="match status" value="1"/>
</dbReference>
<dbReference type="InterPro" id="IPR046341">
    <property type="entry name" value="SET_dom_sf"/>
</dbReference>
<evidence type="ECO:0000256" key="14">
    <source>
        <dbReference type="ARBA" id="ARBA00023163"/>
    </source>
</evidence>
<dbReference type="Gene3D" id="2.170.270.10">
    <property type="entry name" value="SET domain"/>
    <property type="match status" value="1"/>
</dbReference>
<feature type="compositionally biased region" description="Polar residues" evidence="18">
    <location>
        <begin position="770"/>
        <end position="787"/>
    </location>
</feature>
<dbReference type="OrthoDB" id="308383at2759"/>
<dbReference type="InterPro" id="IPR001214">
    <property type="entry name" value="SET_dom"/>
</dbReference>
<feature type="domain" description="SET" evidence="20">
    <location>
        <begin position="2415"/>
        <end position="2531"/>
    </location>
</feature>
<dbReference type="PROSITE" id="PS50280">
    <property type="entry name" value="SET"/>
    <property type="match status" value="1"/>
</dbReference>
<evidence type="ECO:0000259" key="23">
    <source>
        <dbReference type="PROSITE" id="PS51805"/>
    </source>
</evidence>
<dbReference type="SMART" id="SM00317">
    <property type="entry name" value="SET"/>
    <property type="match status" value="1"/>
</dbReference>
<dbReference type="Pfam" id="PF00856">
    <property type="entry name" value="SET"/>
    <property type="match status" value="1"/>
</dbReference>
<comment type="caution">
    <text evidence="24">The sequence shown here is derived from an EMBL/GenBank/DDBJ whole genome shotgun (WGS) entry which is preliminary data.</text>
</comment>
<feature type="region of interest" description="Disordered" evidence="18">
    <location>
        <begin position="422"/>
        <end position="474"/>
    </location>
</feature>
<accession>A0A9P0JJR5</accession>
<evidence type="ECO:0000256" key="11">
    <source>
        <dbReference type="ARBA" id="ARBA00023015"/>
    </source>
</evidence>
<feature type="compositionally biased region" description="Polar residues" evidence="18">
    <location>
        <begin position="446"/>
        <end position="470"/>
    </location>
</feature>
<evidence type="ECO:0000256" key="4">
    <source>
        <dbReference type="ARBA" id="ARBA00022679"/>
    </source>
</evidence>
<keyword evidence="6" id="KW-0479">Metal-binding</keyword>
<dbReference type="CDD" id="cd15506">
    <property type="entry name" value="PHD1_KMT2A_like"/>
    <property type="match status" value="1"/>
</dbReference>
<organism evidence="24 25">
    <name type="scientific">Acanthoscelides obtectus</name>
    <name type="common">Bean weevil</name>
    <name type="synonym">Bruchus obtectus</name>
    <dbReference type="NCBI Taxonomy" id="200917"/>
    <lineage>
        <taxon>Eukaryota</taxon>
        <taxon>Metazoa</taxon>
        <taxon>Ecdysozoa</taxon>
        <taxon>Arthropoda</taxon>
        <taxon>Hexapoda</taxon>
        <taxon>Insecta</taxon>
        <taxon>Pterygota</taxon>
        <taxon>Neoptera</taxon>
        <taxon>Endopterygota</taxon>
        <taxon>Coleoptera</taxon>
        <taxon>Polyphaga</taxon>
        <taxon>Cucujiformia</taxon>
        <taxon>Chrysomeloidea</taxon>
        <taxon>Chrysomelidae</taxon>
        <taxon>Bruchinae</taxon>
        <taxon>Bruchini</taxon>
        <taxon>Acanthoscelides</taxon>
    </lineage>
</organism>
<dbReference type="SUPFAM" id="SSF57903">
    <property type="entry name" value="FYVE/PHD zinc finger"/>
    <property type="match status" value="2"/>
</dbReference>
<evidence type="ECO:0000256" key="10">
    <source>
        <dbReference type="ARBA" id="ARBA00022853"/>
    </source>
</evidence>
<evidence type="ECO:0000256" key="12">
    <source>
        <dbReference type="ARBA" id="ARBA00023117"/>
    </source>
</evidence>
<evidence type="ECO:0000256" key="8">
    <source>
        <dbReference type="ARBA" id="ARBA00022771"/>
    </source>
</evidence>
<keyword evidence="5" id="KW-0949">S-adenosyl-L-methionine</keyword>
<feature type="compositionally biased region" description="Basic and acidic residues" evidence="18">
    <location>
        <begin position="422"/>
        <end position="431"/>
    </location>
</feature>
<evidence type="ECO:0000256" key="18">
    <source>
        <dbReference type="SAM" id="MobiDB-lite"/>
    </source>
</evidence>
<dbReference type="GO" id="GO:0098687">
    <property type="term" value="C:chromosomal region"/>
    <property type="evidence" value="ECO:0007669"/>
    <property type="project" value="UniProtKB-ARBA"/>
</dbReference>
<feature type="compositionally biased region" description="Polar residues" evidence="18">
    <location>
        <begin position="57"/>
        <end position="67"/>
    </location>
</feature>
<dbReference type="InterPro" id="IPR003889">
    <property type="entry name" value="FYrich_C"/>
</dbReference>
<dbReference type="SUPFAM" id="SSF82199">
    <property type="entry name" value="SET domain"/>
    <property type="match status" value="1"/>
</dbReference>
<feature type="compositionally biased region" description="Basic and acidic residues" evidence="18">
    <location>
        <begin position="2124"/>
        <end position="2133"/>
    </location>
</feature>
<dbReference type="SMART" id="SM00508">
    <property type="entry name" value="PostSET"/>
    <property type="match status" value="1"/>
</dbReference>
<dbReference type="InterPro" id="IPR034732">
    <property type="entry name" value="EPHD"/>
</dbReference>
<dbReference type="SMART" id="SM00541">
    <property type="entry name" value="FYRN"/>
    <property type="match status" value="1"/>
</dbReference>
<feature type="domain" description="Nuclear receptor" evidence="22">
    <location>
        <begin position="222"/>
        <end position="325"/>
    </location>
</feature>
<dbReference type="InterPro" id="IPR047219">
    <property type="entry name" value="KMT2A_2B_SET"/>
</dbReference>
<evidence type="ECO:0000256" key="3">
    <source>
        <dbReference type="ARBA" id="ARBA00022603"/>
    </source>
</evidence>
<evidence type="ECO:0000256" key="17">
    <source>
        <dbReference type="PROSITE-ProRule" id="PRU00146"/>
    </source>
</evidence>
<dbReference type="PROSITE" id="PS01359">
    <property type="entry name" value="ZF_PHD_1"/>
    <property type="match status" value="1"/>
</dbReference>
<dbReference type="InterPro" id="IPR013083">
    <property type="entry name" value="Znf_RING/FYVE/PHD"/>
</dbReference>
<dbReference type="PROSITE" id="PS51805">
    <property type="entry name" value="EPHD"/>
    <property type="match status" value="1"/>
</dbReference>
<feature type="domain" description="PHD-type" evidence="19">
    <location>
        <begin position="540"/>
        <end position="589"/>
    </location>
</feature>
<sequence>MGRSKFPGKPSKHTHRKRINVLPPSGDMLNIEFGNPVTVKSVEENKQDDDVNDSDSESAPSENTPKVSLTRRLTRDIKTIRNKNATKRNLLSKMSSKRSNLSCKTLHNFSKTCRESTNLVGKFVLPTRSVHSSRVIKPNKRFISDMNEGVTLKRRMSVAKRQDEDKAKTMGSFISEQKCDIEKTAFTNGHKVVLRQARLKLPNHTGTQGPFSTKSNSFPPGTVTCGVCGAVRYYRFVKQARKFNIYSCESCRKFISKMIKRSSCGNKNAQSPLVCQKGQGMCHVSSVVRSQQRKLSKCAYKARCSACWLKMCLRTFHMPSSLKQGLTMMLPKDMQSIFNNSLTTLTWQSNVLLEQPKEGETIKKRSLRMKNPKPANPVTVQLPTSDINRQKIDLRGPRVKHVCRSASIVLGQPIATFTEGDKKCEQQEKNESPNCDKNSLDHGKGSTAQSETESTCSDKLSKVSGSSDLENSNRREKSYRNLTNLYSCSEGRLAEKKRNSVDPELDIENGIFIDYHEINEPNYIIKNGYCLMGSKQFPMQSVCFLCGSAGRETVVHCSVCCESFHSFCVNLPVSTMCKNLWTCERCSTCDGCGSVEKEKVRCIKCRKAFHEECLNTKPSENIFKMCSKCTKCENCRGDSTEITIGNIPFCAACFELRRKDNFCSICNHRYEEKEVNLRVLECSKCSRWQHSKCENLTPEQYQIACVLPGDIKYVCSVCSKESWTIWKKRITEELIWCFSEVTRLLLMKQTARDLLKSSYSNVESHRLKGMQSSDTDTDNNNGSKETTDNAVTISDIKNKLNFKEYKTTKDFNNDVNWFLKTLGSEELLNIYNNIFQKVFPWYEKIQAENDPIDSLSISSEDEDDESDISEITCSIMSDTRICGFCKGIGDGENTQESRLIYCGQNEWVHANCAFWSTEVFENVDYSLQNVHAALNRSRMTRCSHCKLKGASVDCYYKGCHDTYHFKCARIARVNFMRDKTVYCSSHEIKKCTITNFMICRSLYVEICPDRKQLAEIEKVHFMVGSLYVKHLGRIEPLVSDCVDSIIPIGFVCTRLFWSTIEPWKLVPYTISTSVQHSNNSSVTINRNFTIDHTLEKTALEKIMRELYTWQKDIEKKSSDSESEDDEEQQNGADILSPELTDAILEELPHDLLDGISVQDIFPKLSCEEIVNIDFKNEIQNSDGFFDVEDVKKKDLKQNKLRPTQRSCSLTLSCKLDSSLSPAIKKRKMMTARENNMMYQILQVDGNCDDSSSSECESPTRTFWVDYVPEEPVTCEKCQCTYRTQASYKRHLDSCEVICTSESDSEPVQEQDIVSVYTNANIVEEDHVTLEISEQPVVLSSYETYQSEIHTSVNTQSFVVSKSTAEMIVPQTSNVIITPVEQKPVVQTVPIALEPTAHHDQTQYCVNQNIPLCINQPITLPNGVQVNHAGNQILSINPNTPIAINSPNPIAFNSINQQPLDFQQSQTVTIQAAPYNQPAILNVGPLNGKLINPVMPTMNVQNASWVKPVSKPTLVAQKAIKARPRPRTITSKRIDEGETIILPTQSSNGQVLVSANYVPTFVDSFQQPSQNIQYIATLAPQVNTIPSQSIVQIQPDNNLLSIVPGIQQTMYIQQPKVMENQLVIDSNGTLSWSQQPPVQPVYYGFETIVQNTVMQSQQFLPTTMPGILTANSSYSTTTQVFQTSKLEPVLDVSSNSFVLVNPMVSNQPIVSSQPMMNSQQMVNTQPMMVNSQQVVGSQPIINSQQIVSSQPIVSSQQLVGTQPVINHQHQQIITPQIINPQPMVETQVQPVVNTQPPPAPQVQQPQIHPPPQEIITPQFNVPQQISMPQIPQPTSHQQLSMPVIQPHPTPVQAPKPKVRQVMSNIPHPEQLKASQIQFKPQNRKYITPHKLATPATLTNSITLPTAPFVPEQGIPTNIVTPIPKPTSQSRPMSRVLPMPTNNILKEKKPDEEFFSEEVKKRIDVTNKPIEVMKAMDVIKKPIEVIKKQVEVLQKSEVKKSIEVIRKTIDGINKPVDVLRKSVEVTKLVEMSRRPLEVTKPVEIVGALTEVTSVEAVKKVAETMKPVEIITKPFEVVNESTEDLGTPKAMQVESLEPPHAKQLKKESQLDIEASKPPVIETMPPRIENKKNEECSKSAQKLQTEPPRSVDITPITPVPPIHPFPVETPPLSPPEAKNDTSLKIVFQKQSTDGTYKISNNFSNKPSIKLLTKPLQVAPLKPIKPDLTASKEKDLHDKITFGCNSSSVKKEDGDKRSILYTIETKDGVKYTSTSVSDLWSKILDEVQAAREAHKMPPLPLNKSAFDPIQVLGLKSKGLKYLIEQLPGLTKCTKYKPLFKFPPHPSKIDEECIQDHAFGSIRCAPYERKNSEPYDMFGWLSSRHRQPGEISLDTLEVLPRRVVNLPMAMKFRQLKITSKYSVGVYRSCIHGRGLFCLRDIEAGEMVIEYAGEVIRSILTDKREKYYNSKGIGCYMFRVDDNFVVDATMKGNAARFINHSCDPNCYSKVVDILGHKHIIIFALRRILSGEELTYDYKFPFEEDKIPCTCGSRKCRKFLN</sequence>
<keyword evidence="11" id="KW-0805">Transcription regulation</keyword>
<dbReference type="PANTHER" id="PTHR45838">
    <property type="entry name" value="HISTONE-LYSINE-N-METHYLTRANSFERASE 2 KMT2 FAMILY MEMBER"/>
    <property type="match status" value="1"/>
</dbReference>
<dbReference type="SMART" id="SM00249">
    <property type="entry name" value="PHD"/>
    <property type="match status" value="4"/>
</dbReference>
<evidence type="ECO:0000313" key="24">
    <source>
        <dbReference type="EMBL" id="CAH1955672.1"/>
    </source>
</evidence>
<dbReference type="PROSITE" id="PS50868">
    <property type="entry name" value="POST_SET"/>
    <property type="match status" value="1"/>
</dbReference>
<dbReference type="GO" id="GO:0043565">
    <property type="term" value="F:sequence-specific DNA binding"/>
    <property type="evidence" value="ECO:0007669"/>
    <property type="project" value="InterPro"/>
</dbReference>
<evidence type="ECO:0000256" key="15">
    <source>
        <dbReference type="ARBA" id="ARBA00023242"/>
    </source>
</evidence>
<dbReference type="Proteomes" id="UP001152888">
    <property type="component" value="Unassembled WGS sequence"/>
</dbReference>
<keyword evidence="15" id="KW-0539">Nucleus</keyword>
<gene>
    <name evidence="24" type="ORF">ACAOBT_LOCUS1158</name>
</gene>
<dbReference type="InterPro" id="IPR001965">
    <property type="entry name" value="Znf_PHD"/>
</dbReference>
<dbReference type="PROSITE" id="PS50016">
    <property type="entry name" value="ZF_PHD_2"/>
    <property type="match status" value="2"/>
</dbReference>
<dbReference type="Pfam" id="PF05964">
    <property type="entry name" value="FYRN"/>
    <property type="match status" value="1"/>
</dbReference>
<feature type="region of interest" description="Disordered" evidence="18">
    <location>
        <begin position="2083"/>
        <end position="2148"/>
    </location>
</feature>
<dbReference type="EMBL" id="CAKOFQ010006661">
    <property type="protein sequence ID" value="CAH1955672.1"/>
    <property type="molecule type" value="Genomic_DNA"/>
</dbReference>
<dbReference type="FunFam" id="2.170.270.10:FF:000004">
    <property type="entry name" value="Histone-lysine N-methyltransferase"/>
    <property type="match status" value="1"/>
</dbReference>
<dbReference type="GO" id="GO:0042800">
    <property type="term" value="F:histone H3K4 methyltransferase activity"/>
    <property type="evidence" value="ECO:0007669"/>
    <property type="project" value="TreeGrafter"/>
</dbReference>
<comment type="subcellular location">
    <subcellularLocation>
        <location evidence="1">Nucleus</location>
    </subcellularLocation>
</comment>
<feature type="region of interest" description="Disordered" evidence="18">
    <location>
        <begin position="765"/>
        <end position="787"/>
    </location>
</feature>
<evidence type="ECO:0000256" key="7">
    <source>
        <dbReference type="ARBA" id="ARBA00022737"/>
    </source>
</evidence>
<dbReference type="GO" id="GO:0032259">
    <property type="term" value="P:methylation"/>
    <property type="evidence" value="ECO:0007669"/>
    <property type="project" value="UniProtKB-KW"/>
</dbReference>
<dbReference type="Pfam" id="PF05965">
    <property type="entry name" value="FYRC"/>
    <property type="match status" value="1"/>
</dbReference>
<evidence type="ECO:0000259" key="19">
    <source>
        <dbReference type="PROSITE" id="PS50016"/>
    </source>
</evidence>
<feature type="region of interest" description="Disordered" evidence="18">
    <location>
        <begin position="1115"/>
        <end position="1135"/>
    </location>
</feature>
<dbReference type="GO" id="GO:0035097">
    <property type="term" value="C:histone methyltransferase complex"/>
    <property type="evidence" value="ECO:0007669"/>
    <property type="project" value="TreeGrafter"/>
</dbReference>
<evidence type="ECO:0000256" key="5">
    <source>
        <dbReference type="ARBA" id="ARBA00022691"/>
    </source>
</evidence>
<evidence type="ECO:0000256" key="13">
    <source>
        <dbReference type="ARBA" id="ARBA00023125"/>
    </source>
</evidence>
<dbReference type="Pfam" id="PF13771">
    <property type="entry name" value="zf-HC5HC2H"/>
    <property type="match status" value="1"/>
</dbReference>
<feature type="domain" description="PHD-type" evidence="23">
    <location>
        <begin position="879"/>
        <end position="987"/>
    </location>
</feature>
<dbReference type="GO" id="GO:0005700">
    <property type="term" value="C:polytene chromosome"/>
    <property type="evidence" value="ECO:0007669"/>
    <property type="project" value="UniProtKB-ARBA"/>
</dbReference>
<keyword evidence="25" id="KW-1185">Reference proteome</keyword>
<evidence type="ECO:0000256" key="16">
    <source>
        <dbReference type="ARBA" id="ARBA00071661"/>
    </source>
</evidence>
<evidence type="ECO:0000313" key="25">
    <source>
        <dbReference type="Proteomes" id="UP001152888"/>
    </source>
</evidence>
<dbReference type="SMART" id="SM00542">
    <property type="entry name" value="FYRC"/>
    <property type="match status" value="1"/>
</dbReference>
<feature type="region of interest" description="Disordered" evidence="18">
    <location>
        <begin position="1913"/>
        <end position="1935"/>
    </location>
</feature>
<feature type="domain" description="Post-SET" evidence="21">
    <location>
        <begin position="2537"/>
        <end position="2553"/>
    </location>
</feature>
<evidence type="ECO:0000259" key="22">
    <source>
        <dbReference type="PROSITE" id="PS51030"/>
    </source>
</evidence>
<dbReference type="Gene3D" id="3.30.40.10">
    <property type="entry name" value="Zinc/RING finger domain, C3HC4 (zinc finger)"/>
    <property type="match status" value="3"/>
</dbReference>
<feature type="compositionally biased region" description="Polar residues" evidence="18">
    <location>
        <begin position="1913"/>
        <end position="1930"/>
    </location>
</feature>
<dbReference type="InterPro" id="IPR019787">
    <property type="entry name" value="Znf_PHD-finger"/>
</dbReference>
<feature type="compositionally biased region" description="Basic residues" evidence="18">
    <location>
        <begin position="10"/>
        <end position="19"/>
    </location>
</feature>
<dbReference type="InterPro" id="IPR003616">
    <property type="entry name" value="Post-SET_dom"/>
</dbReference>
<dbReference type="InterPro" id="IPR001628">
    <property type="entry name" value="Znf_hrmn_rcpt"/>
</dbReference>
<evidence type="ECO:0000256" key="6">
    <source>
        <dbReference type="ARBA" id="ARBA00022723"/>
    </source>
</evidence>
<keyword evidence="14" id="KW-0804">Transcription</keyword>
<keyword evidence="9" id="KW-0862">Zinc</keyword>
<protein>
    <recommendedName>
        <fullName evidence="16">Histone-lysine N-methyltransferase trithorax</fullName>
        <ecNumber evidence="2">2.1.1.355</ecNumber>
    </recommendedName>
</protein>
<feature type="compositionally biased region" description="Basic and acidic residues" evidence="18">
    <location>
        <begin position="2094"/>
        <end position="2106"/>
    </location>
</feature>
<dbReference type="InterPro" id="IPR003888">
    <property type="entry name" value="FYrich_N"/>
</dbReference>
<reference evidence="24" key="1">
    <citation type="submission" date="2022-03" db="EMBL/GenBank/DDBJ databases">
        <authorList>
            <person name="Sayadi A."/>
        </authorList>
    </citation>
    <scope>NUCLEOTIDE SEQUENCE</scope>
</reference>
<keyword evidence="3" id="KW-0489">Methyltransferase</keyword>
<keyword evidence="8 17" id="KW-0863">Zinc-finger</keyword>
<keyword evidence="7" id="KW-0677">Repeat</keyword>
<dbReference type="CDD" id="cd19170">
    <property type="entry name" value="SET_KMT2A_2B"/>
    <property type="match status" value="1"/>
</dbReference>